<evidence type="ECO:0000256" key="3">
    <source>
        <dbReference type="ARBA" id="ARBA00035647"/>
    </source>
</evidence>
<dbReference type="Pfam" id="PF08213">
    <property type="entry name" value="COX24_C"/>
    <property type="match status" value="1"/>
</dbReference>
<dbReference type="PANTHER" id="PTHR32035:SF3">
    <property type="entry name" value="SMALL RIBOSOMAL SUBUNIT PROTEIN MS38"/>
    <property type="match status" value="1"/>
</dbReference>
<keyword evidence="7" id="KW-1185">Reference proteome</keyword>
<reference evidence="7" key="1">
    <citation type="submission" date="2025-05" db="UniProtKB">
        <authorList>
            <consortium name="RefSeq"/>
        </authorList>
    </citation>
    <scope>NUCLEOTIDE SEQUENCE [LARGE SCALE GENOMIC DNA]</scope>
</reference>
<keyword evidence="2" id="KW-0496">Mitochondrion</keyword>
<dbReference type="CDD" id="cd23699">
    <property type="entry name" value="At5g63150_CTD"/>
    <property type="match status" value="1"/>
</dbReference>
<feature type="region of interest" description="Disordered" evidence="5">
    <location>
        <begin position="176"/>
        <end position="224"/>
    </location>
</feature>
<evidence type="ECO:0000259" key="6">
    <source>
        <dbReference type="SMART" id="SM01155"/>
    </source>
</evidence>
<evidence type="ECO:0000256" key="4">
    <source>
        <dbReference type="ARBA" id="ARBA00035682"/>
    </source>
</evidence>
<protein>
    <recommendedName>
        <fullName evidence="4">Small ribosomal subunit protein mS38</fullName>
    </recommendedName>
</protein>
<dbReference type="RefSeq" id="XP_057396215.1">
    <property type="nucleotide sequence ID" value="XM_057540232.1"/>
</dbReference>
<evidence type="ECO:0000256" key="1">
    <source>
        <dbReference type="ARBA" id="ARBA00004173"/>
    </source>
</evidence>
<comment type="subcellular location">
    <subcellularLocation>
        <location evidence="1">Mitochondrion</location>
    </subcellularLocation>
</comment>
<dbReference type="InterPro" id="IPR013177">
    <property type="entry name" value="Ribosomal_mS38_C"/>
</dbReference>
<feature type="domain" description="Ribosomal protein mS38 C-terminal" evidence="6">
    <location>
        <begin position="126"/>
        <end position="159"/>
    </location>
</feature>
<dbReference type="GO" id="GO:0016301">
    <property type="term" value="F:kinase activity"/>
    <property type="evidence" value="ECO:0007669"/>
    <property type="project" value="UniProtKB-KW"/>
</dbReference>
<evidence type="ECO:0000256" key="5">
    <source>
        <dbReference type="SAM" id="MobiDB-lite"/>
    </source>
</evidence>
<evidence type="ECO:0000256" key="2">
    <source>
        <dbReference type="ARBA" id="ARBA00023128"/>
    </source>
</evidence>
<organism evidence="7 8">
    <name type="scientific">Balaenoptera acutorostrata</name>
    <name type="common">Common minke whale</name>
    <name type="synonym">Balaena rostrata</name>
    <dbReference type="NCBI Taxonomy" id="9767"/>
    <lineage>
        <taxon>Eukaryota</taxon>
        <taxon>Metazoa</taxon>
        <taxon>Chordata</taxon>
        <taxon>Craniata</taxon>
        <taxon>Vertebrata</taxon>
        <taxon>Euteleostomi</taxon>
        <taxon>Mammalia</taxon>
        <taxon>Eutheria</taxon>
        <taxon>Laurasiatheria</taxon>
        <taxon>Artiodactyla</taxon>
        <taxon>Whippomorpha</taxon>
        <taxon>Cetacea</taxon>
        <taxon>Mysticeti</taxon>
        <taxon>Balaenopteridae</taxon>
        <taxon>Balaenoptera</taxon>
    </lineage>
</organism>
<evidence type="ECO:0000313" key="8">
    <source>
        <dbReference type="RefSeq" id="XP_057396215.1"/>
    </source>
</evidence>
<dbReference type="Proteomes" id="UP001652580">
    <property type="component" value="Chromosome 1"/>
</dbReference>
<dbReference type="PANTHER" id="PTHR32035">
    <property type="entry name" value="AURORA KINASE A-INTERACTING PROTEIN"/>
    <property type="match status" value="1"/>
</dbReference>
<reference evidence="8" key="2">
    <citation type="submission" date="2025-08" db="UniProtKB">
        <authorList>
            <consortium name="RefSeq"/>
        </authorList>
    </citation>
    <scope>IDENTIFICATION</scope>
</reference>
<comment type="similarity">
    <text evidence="3">Belongs to the mitochondrion-specific ribosomal protein mS38 family.</text>
</comment>
<evidence type="ECO:0000313" key="7">
    <source>
        <dbReference type="Proteomes" id="UP001652580"/>
    </source>
</evidence>
<gene>
    <name evidence="8" type="primary">AURKAIP1</name>
</gene>
<name>A0ABM3T292_BALAC</name>
<keyword evidence="8" id="KW-0418">Kinase</keyword>
<sequence>MFMVRLTSQLLRAVPRAGCSGPWPVCGVLGRHACRPRYSMQPIGPSGVASLPDRRVHMELEEMLVPRKMSVSPLESWLTVRYLLPRLDAGAPGTVSPAQVYECPPSQGGEGVAQGGKEVWDAPQIQCKNVLKIRRRKMNHHKYRKLVKRTRFLRRKVREGRLKRKQRLSGLMISQPLSDLWSPPEGEESLHGTPGSSDTGPAEPLPHRVSPGTGQATRSPEEGPTHSQVTWCFYETCPAPALLRETVAFVSCCRIKNQHKFSSFPQRVHYRAACMGHASGCEFAGSSAQGLTR</sequence>
<keyword evidence="8" id="KW-0808">Transferase</keyword>
<dbReference type="GeneID" id="103010014"/>
<dbReference type="SMART" id="SM01155">
    <property type="entry name" value="DUF1713"/>
    <property type="match status" value="1"/>
</dbReference>
<proteinExistence type="inferred from homology"/>
<accession>A0ABM3T292</accession>